<feature type="compositionally biased region" description="Basic and acidic residues" evidence="1">
    <location>
        <begin position="1"/>
        <end position="12"/>
    </location>
</feature>
<feature type="region of interest" description="Disordered" evidence="1">
    <location>
        <begin position="1"/>
        <end position="110"/>
    </location>
</feature>
<dbReference type="AlphaFoldDB" id="A0A409W383"/>
<dbReference type="InParanoid" id="A0A409W383"/>
<evidence type="ECO:0000313" key="2">
    <source>
        <dbReference type="EMBL" id="PPQ72969.1"/>
    </source>
</evidence>
<comment type="caution">
    <text evidence="2">The sequence shown here is derived from an EMBL/GenBank/DDBJ whole genome shotgun (WGS) entry which is preliminary data.</text>
</comment>
<proteinExistence type="predicted"/>
<evidence type="ECO:0000313" key="3">
    <source>
        <dbReference type="Proteomes" id="UP000284706"/>
    </source>
</evidence>
<organism evidence="2 3">
    <name type="scientific">Gymnopilus dilepis</name>
    <dbReference type="NCBI Taxonomy" id="231916"/>
    <lineage>
        <taxon>Eukaryota</taxon>
        <taxon>Fungi</taxon>
        <taxon>Dikarya</taxon>
        <taxon>Basidiomycota</taxon>
        <taxon>Agaricomycotina</taxon>
        <taxon>Agaricomycetes</taxon>
        <taxon>Agaricomycetidae</taxon>
        <taxon>Agaricales</taxon>
        <taxon>Agaricineae</taxon>
        <taxon>Hymenogastraceae</taxon>
        <taxon>Gymnopilus</taxon>
    </lineage>
</organism>
<reference evidence="2 3" key="1">
    <citation type="journal article" date="2018" name="Evol. Lett.">
        <title>Horizontal gene cluster transfer increased hallucinogenic mushroom diversity.</title>
        <authorList>
            <person name="Reynolds H.T."/>
            <person name="Vijayakumar V."/>
            <person name="Gluck-Thaler E."/>
            <person name="Korotkin H.B."/>
            <person name="Matheny P.B."/>
            <person name="Slot J.C."/>
        </authorList>
    </citation>
    <scope>NUCLEOTIDE SEQUENCE [LARGE SCALE GENOMIC DNA]</scope>
    <source>
        <strain evidence="2 3">SRW20</strain>
    </source>
</reference>
<sequence length="425" mass="45846">MARPASEPDPRALPRGLYTTQGGIFDASMAPLGGPYDQNKNGPNNAGGGPGYGGNAGGGGGGGNSSGGGLGGGGPGGGGLGGSGPGRGGPRRGGPRRVGPGGGGGYFPGWPIGNNPYPGAPPPGPPYPPPGPAPYDYGYFLRPEEEWQVNHKINLSTLPSWNGGRQSIIEYLSQMGDLARLRDRMNESMAAVATRNWSGEGSSWWDTLPTMERIRDRMHEFEEMKFRQKGHESESPLNFLQRSTQYHHFLFPNDLDGPMAVDRVLRTQPPEWKCALNETACPTLLVLQNTASHMQDHLISTYTISKGLRQSSSYKKYPGFYFKKRQAHNAELEESEPEDLEETPKDAFASFSKFATKGKSKFRQGDFPEGRTINGYSFSRNDSVTAPRSPLLAVIYALALITSIVTALISESSKPCATPIRLLWI</sequence>
<protein>
    <submittedName>
        <fullName evidence="2">Uncharacterized protein</fullName>
    </submittedName>
</protein>
<accession>A0A409W383</accession>
<feature type="compositionally biased region" description="Gly residues" evidence="1">
    <location>
        <begin position="45"/>
        <end position="88"/>
    </location>
</feature>
<dbReference type="OrthoDB" id="3271192at2759"/>
<dbReference type="Proteomes" id="UP000284706">
    <property type="component" value="Unassembled WGS sequence"/>
</dbReference>
<evidence type="ECO:0000256" key="1">
    <source>
        <dbReference type="SAM" id="MobiDB-lite"/>
    </source>
</evidence>
<keyword evidence="3" id="KW-1185">Reference proteome</keyword>
<dbReference type="EMBL" id="NHYE01005430">
    <property type="protein sequence ID" value="PPQ72969.1"/>
    <property type="molecule type" value="Genomic_DNA"/>
</dbReference>
<dbReference type="STRING" id="231916.A0A409W383"/>
<gene>
    <name evidence="2" type="ORF">CVT26_014514</name>
</gene>
<name>A0A409W383_9AGAR</name>